<evidence type="ECO:0000313" key="3">
    <source>
        <dbReference type="EMBL" id="AEC01668.1"/>
    </source>
</evidence>
<keyword evidence="4" id="KW-1185">Reference proteome</keyword>
<dbReference type="PANTHER" id="PTHR44068">
    <property type="entry name" value="ZGC:194242"/>
    <property type="match status" value="1"/>
</dbReference>
<dbReference type="Gene3D" id="3.40.50.150">
    <property type="entry name" value="Vaccinia Virus protein VP39"/>
    <property type="match status" value="1"/>
</dbReference>
<dbReference type="GO" id="GO:0032259">
    <property type="term" value="P:methylation"/>
    <property type="evidence" value="ECO:0007669"/>
    <property type="project" value="UniProtKB-KW"/>
</dbReference>
<keyword evidence="3" id="KW-0489">Methyltransferase</keyword>
<dbReference type="CDD" id="cd02440">
    <property type="entry name" value="AdoMet_MTases"/>
    <property type="match status" value="1"/>
</dbReference>
<protein>
    <submittedName>
        <fullName evidence="3">Methyltransferase type 11</fullName>
    </submittedName>
</protein>
<evidence type="ECO:0000256" key="1">
    <source>
        <dbReference type="ARBA" id="ARBA00022679"/>
    </source>
</evidence>
<sequence>METYVKHNSKAWDAEVSRGNIWTVPVDSESVVKARQGKPEMYLTPTAAVPLHWLDDLADKDVLCLAGSGGQQGPLAAAMGAHVTVFDNSAAQLEQDRKVAAREELDIRTIQGDMRNLAIFPDESFDMIIHPVSNCFVDDVEAVWREAYRVLRHGGVLLAGVTNPVMYLFDEKAEARGKLKVKYTIPYSDMTSLSRKELDKKIKALDTMEFSHTLDAQLGGLCRAGFAIVGFYSDASRFELTDSFIHDCYLAIRAIKVSKDF</sequence>
<dbReference type="InterPro" id="IPR050447">
    <property type="entry name" value="Erg6_SMT_methyltransf"/>
</dbReference>
<dbReference type="GO" id="GO:0008757">
    <property type="term" value="F:S-adenosylmethionine-dependent methyltransferase activity"/>
    <property type="evidence" value="ECO:0007669"/>
    <property type="project" value="InterPro"/>
</dbReference>
<dbReference type="Proteomes" id="UP000007939">
    <property type="component" value="Chromosome"/>
</dbReference>
<proteinExistence type="predicted"/>
<reference evidence="3 4" key="2">
    <citation type="journal article" date="2012" name="Stand. Genomic Sci.">
        <title>Complete genome sequence of the termite hindgut bacterium Spirochaeta coccoides type strain (SPN1(T)), reclassification in the genus Sphaerochaeta as Sphaerochaeta coccoides comb. nov. and emendations of the family Spirochaetaceae and the genus Sphaerochaeta.</title>
        <authorList>
            <person name="Abt B."/>
            <person name="Han C."/>
            <person name="Scheuner C."/>
            <person name="Lu M."/>
            <person name="Lapidus A."/>
            <person name="Nolan M."/>
            <person name="Lucas S."/>
            <person name="Hammon N."/>
            <person name="Deshpande S."/>
            <person name="Cheng J.F."/>
            <person name="Tapia R."/>
            <person name="Goodwin L.A."/>
            <person name="Pitluck S."/>
            <person name="Liolios K."/>
            <person name="Pagani I."/>
            <person name="Ivanova N."/>
            <person name="Mavromatis K."/>
            <person name="Mikhailova N."/>
            <person name="Huntemann M."/>
            <person name="Pati A."/>
            <person name="Chen A."/>
            <person name="Palaniappan K."/>
            <person name="Land M."/>
            <person name="Hauser L."/>
            <person name="Brambilla E.M."/>
            <person name="Rohde M."/>
            <person name="Spring S."/>
            <person name="Gronow S."/>
            <person name="Goker M."/>
            <person name="Woyke T."/>
            <person name="Bristow J."/>
            <person name="Eisen J.A."/>
            <person name="Markowitz V."/>
            <person name="Hugenholtz P."/>
            <person name="Kyrpides N.C."/>
            <person name="Klenk H.P."/>
            <person name="Detter J.C."/>
        </authorList>
    </citation>
    <scope>NUCLEOTIDE SEQUENCE [LARGE SCALE GENOMIC DNA]</scope>
    <source>
        <strain evidence="4">ATCC BAA-1237 / DSM 17374 / SPN1</strain>
    </source>
</reference>
<organism evidence="3 4">
    <name type="scientific">Parasphaerochaeta coccoides (strain ATCC BAA-1237 / DSM 17374 / SPN1)</name>
    <name type="common">Sphaerochaeta coccoides</name>
    <dbReference type="NCBI Taxonomy" id="760011"/>
    <lineage>
        <taxon>Bacteria</taxon>
        <taxon>Pseudomonadati</taxon>
        <taxon>Spirochaetota</taxon>
        <taxon>Spirochaetia</taxon>
        <taxon>Spirochaetales</taxon>
        <taxon>Sphaerochaetaceae</taxon>
        <taxon>Parasphaerochaeta</taxon>
    </lineage>
</organism>
<dbReference type="PANTHER" id="PTHR44068:SF11">
    <property type="entry name" value="GERANYL DIPHOSPHATE 2-C-METHYLTRANSFERASE"/>
    <property type="match status" value="1"/>
</dbReference>
<dbReference type="HOGENOM" id="CLU_088936_0_0_12"/>
<gene>
    <name evidence="3" type="ordered locus">Spico_0440</name>
</gene>
<dbReference type="eggNOG" id="COG2226">
    <property type="taxonomic scope" value="Bacteria"/>
</dbReference>
<evidence type="ECO:0000259" key="2">
    <source>
        <dbReference type="Pfam" id="PF08241"/>
    </source>
</evidence>
<dbReference type="Pfam" id="PF08241">
    <property type="entry name" value="Methyltransf_11"/>
    <property type="match status" value="1"/>
</dbReference>
<dbReference type="AlphaFoldDB" id="F4GIG0"/>
<evidence type="ECO:0000313" key="4">
    <source>
        <dbReference type="Proteomes" id="UP000007939"/>
    </source>
</evidence>
<dbReference type="InterPro" id="IPR013216">
    <property type="entry name" value="Methyltransf_11"/>
</dbReference>
<dbReference type="STRING" id="760011.Spico_0440"/>
<accession>F4GIG0</accession>
<reference evidence="4" key="1">
    <citation type="submission" date="2011-04" db="EMBL/GenBank/DDBJ databases">
        <title>The complete genome of Spirochaeta coccoides DSM 17374.</title>
        <authorList>
            <person name="Lucas S."/>
            <person name="Copeland A."/>
            <person name="Lapidus A."/>
            <person name="Bruce D."/>
            <person name="Goodwin L."/>
            <person name="Pitluck S."/>
            <person name="Peters L."/>
            <person name="Kyrpides N."/>
            <person name="Mavromatis K."/>
            <person name="Pagani I."/>
            <person name="Ivanova N."/>
            <person name="Ovchinnikova G."/>
            <person name="Lu M."/>
            <person name="Detter J.C."/>
            <person name="Tapia R."/>
            <person name="Han C."/>
            <person name="Land M."/>
            <person name="Hauser L."/>
            <person name="Markowitz V."/>
            <person name="Cheng J.-F."/>
            <person name="Hugenholtz P."/>
            <person name="Woyke T."/>
            <person name="Wu D."/>
            <person name="Spring S."/>
            <person name="Schroeder M."/>
            <person name="Brambilla E."/>
            <person name="Klenk H.-P."/>
            <person name="Eisen J.A."/>
        </authorList>
    </citation>
    <scope>NUCLEOTIDE SEQUENCE [LARGE SCALE GENOMIC DNA]</scope>
    <source>
        <strain evidence="4">ATCC BAA-1237 / DSM 17374 / SPN1</strain>
    </source>
</reference>
<name>F4GIG0_PARC1</name>
<dbReference type="EMBL" id="CP002659">
    <property type="protein sequence ID" value="AEC01668.1"/>
    <property type="molecule type" value="Genomic_DNA"/>
</dbReference>
<feature type="domain" description="Methyltransferase type 11" evidence="2">
    <location>
        <begin position="67"/>
        <end position="158"/>
    </location>
</feature>
<dbReference type="KEGG" id="scc:Spico_0440"/>
<dbReference type="SUPFAM" id="SSF53335">
    <property type="entry name" value="S-adenosyl-L-methionine-dependent methyltransferases"/>
    <property type="match status" value="1"/>
</dbReference>
<dbReference type="InterPro" id="IPR029063">
    <property type="entry name" value="SAM-dependent_MTases_sf"/>
</dbReference>
<keyword evidence="1" id="KW-0808">Transferase</keyword>